<dbReference type="InterPro" id="IPR013580">
    <property type="entry name" value="LI-POR_suB-like_C"/>
</dbReference>
<feature type="domain" description="UspA" evidence="2">
    <location>
        <begin position="1"/>
        <end position="160"/>
    </location>
</feature>
<evidence type="ECO:0000259" key="2">
    <source>
        <dbReference type="Pfam" id="PF00582"/>
    </source>
</evidence>
<dbReference type="SUPFAM" id="SSF52402">
    <property type="entry name" value="Adenine nucleotide alpha hydrolases-like"/>
    <property type="match status" value="2"/>
</dbReference>
<proteinExistence type="inferred from homology"/>
<dbReference type="Pfam" id="PF08369">
    <property type="entry name" value="PCP_red"/>
    <property type="match status" value="1"/>
</dbReference>
<evidence type="ECO:0000259" key="3">
    <source>
        <dbReference type="Pfam" id="PF08369"/>
    </source>
</evidence>
<comment type="similarity">
    <text evidence="1">Belongs to the universal stress protein A family.</text>
</comment>
<dbReference type="InterPro" id="IPR006015">
    <property type="entry name" value="Universal_stress_UspA"/>
</dbReference>
<sequence length="395" mass="44271">MFQNILVLLDNSSYSMLALDRSLDFASSFGSKLIGAHVYAAKLHEDRFVQMEPGLPAEYQEPAKLEEQREIHSDLIEKGLKIISDSYLDVFEAKCDEKGVPYSRKTMEGRNYAELVKDIRDTKYDLVAMGARGLGEVASSQLGSVCERVTRRIGVDTLIMKKPLSLKNGHIVVCIDGSEQSFAAMKAALVMNKHFGCKVTALTVFDPDFHYKAFDSIAKVLSEEAGKIFKFEEQEKLHEEIIDSGLEKIYRDHLDVAKSMAQRAGVEVDSEVLSGKPYDEILKWIDQKEISLLILGKVGVHSADGELDIGSNSENLLRAAKCNVMLVSRREKPDELDFPDEEKIEWDDDAVELLKRAPGFVQNMIRGHMDANARKQGLSRITAQMMIDARSKMGM</sequence>
<evidence type="ECO:0000313" key="4">
    <source>
        <dbReference type="EMBL" id="VAX21260.1"/>
    </source>
</evidence>
<dbReference type="GO" id="GO:0015979">
    <property type="term" value="P:photosynthesis"/>
    <property type="evidence" value="ECO:0007669"/>
    <property type="project" value="InterPro"/>
</dbReference>
<protein>
    <submittedName>
        <fullName evidence="4">Universal stress protein</fullName>
    </submittedName>
</protein>
<dbReference type="InterPro" id="IPR014729">
    <property type="entry name" value="Rossmann-like_a/b/a_fold"/>
</dbReference>
<accession>A0A3B1CF16</accession>
<dbReference type="Pfam" id="PF00582">
    <property type="entry name" value="Usp"/>
    <property type="match status" value="2"/>
</dbReference>
<dbReference type="InterPro" id="IPR042298">
    <property type="entry name" value="P-CP_red_C"/>
</dbReference>
<name>A0A3B1CF16_9ZZZZ</name>
<reference evidence="4" key="1">
    <citation type="submission" date="2018-06" db="EMBL/GenBank/DDBJ databases">
        <authorList>
            <person name="Zhirakovskaya E."/>
        </authorList>
    </citation>
    <scope>NUCLEOTIDE SEQUENCE</scope>
</reference>
<dbReference type="PRINTS" id="PR01438">
    <property type="entry name" value="UNVRSLSTRESS"/>
</dbReference>
<evidence type="ECO:0000256" key="1">
    <source>
        <dbReference type="ARBA" id="ARBA00008791"/>
    </source>
</evidence>
<dbReference type="PANTHER" id="PTHR46268">
    <property type="entry name" value="STRESS RESPONSE PROTEIN NHAX"/>
    <property type="match status" value="1"/>
</dbReference>
<dbReference type="Gene3D" id="3.40.50.620">
    <property type="entry name" value="HUPs"/>
    <property type="match status" value="2"/>
</dbReference>
<feature type="domain" description="UspA" evidence="2">
    <location>
        <begin position="169"/>
        <end position="327"/>
    </location>
</feature>
<dbReference type="Gene3D" id="1.10.8.550">
    <property type="entry name" value="Proto-chlorophyllide reductase 57 kD subunit B"/>
    <property type="match status" value="1"/>
</dbReference>
<dbReference type="GO" id="GO:0015995">
    <property type="term" value="P:chlorophyll biosynthetic process"/>
    <property type="evidence" value="ECO:0007669"/>
    <property type="project" value="InterPro"/>
</dbReference>
<dbReference type="AlphaFoldDB" id="A0A3B1CF16"/>
<dbReference type="PANTHER" id="PTHR46268:SF15">
    <property type="entry name" value="UNIVERSAL STRESS PROTEIN HP_0031"/>
    <property type="match status" value="1"/>
</dbReference>
<feature type="domain" description="Light-independent protochlorophyllide reductase subunit B-like C-terminal" evidence="3">
    <location>
        <begin position="346"/>
        <end position="390"/>
    </location>
</feature>
<gene>
    <name evidence="4" type="ORF">MNBD_NITROSPINAE04-95</name>
</gene>
<dbReference type="EMBL" id="UOGA01000197">
    <property type="protein sequence ID" value="VAX21260.1"/>
    <property type="molecule type" value="Genomic_DNA"/>
</dbReference>
<dbReference type="InterPro" id="IPR006016">
    <property type="entry name" value="UspA"/>
</dbReference>
<dbReference type="GO" id="GO:0016491">
    <property type="term" value="F:oxidoreductase activity"/>
    <property type="evidence" value="ECO:0007669"/>
    <property type="project" value="InterPro"/>
</dbReference>
<organism evidence="4">
    <name type="scientific">hydrothermal vent metagenome</name>
    <dbReference type="NCBI Taxonomy" id="652676"/>
    <lineage>
        <taxon>unclassified sequences</taxon>
        <taxon>metagenomes</taxon>
        <taxon>ecological metagenomes</taxon>
    </lineage>
</organism>
<dbReference type="CDD" id="cd00293">
    <property type="entry name" value="USP-like"/>
    <property type="match status" value="2"/>
</dbReference>